<comment type="pathway">
    <text evidence="1">Cofactor biosynthesis; riboflavin biosynthesis.</text>
</comment>
<evidence type="ECO:0000313" key="5">
    <source>
        <dbReference type="EMBL" id="MBT0676421.1"/>
    </source>
</evidence>
<dbReference type="SUPFAM" id="SSF53597">
    <property type="entry name" value="Dihydrofolate reductase-like"/>
    <property type="match status" value="1"/>
</dbReference>
<dbReference type="EMBL" id="JABLUU010000018">
    <property type="protein sequence ID" value="MBT0676421.1"/>
    <property type="molecule type" value="Genomic_DNA"/>
</dbReference>
<proteinExistence type="predicted"/>
<protein>
    <recommendedName>
        <fullName evidence="4">Bacterial bifunctional deaminase-reductase C-terminal domain-containing protein</fullName>
    </recommendedName>
</protein>
<evidence type="ECO:0000259" key="4">
    <source>
        <dbReference type="Pfam" id="PF01872"/>
    </source>
</evidence>
<name>A0ABS5SQ85_9PROT</name>
<gene>
    <name evidence="5" type="ORF">HNO79_13645</name>
</gene>
<dbReference type="Proteomes" id="UP001519538">
    <property type="component" value="Unassembled WGS sequence"/>
</dbReference>
<sequence>MRPHIICHMISSIDGRILTDRWTQPVDGKARDDLVNRYYDIEKTFKADAWLVGRQTMQQHFVHAGEPDASGRSELPRRAHVSEAAKRRTGRLAVVVDPKGKLRYESDNADGDPIITILSEQVADTYLHELEATGISYLFAGEEGKDLGHAMNSLRSDFGIETLLVEGGGRINGAFLKAGLIDDISLMIYPGIDGLSGGTCVFEYEGEQDEEPAIGQSLRLTASETLEDGIIWARYKVERNHQP</sequence>
<dbReference type="InterPro" id="IPR024072">
    <property type="entry name" value="DHFR-like_dom_sf"/>
</dbReference>
<organism evidence="5 6">
    <name type="scientific">Komagataeibacter oboediens</name>
    <dbReference type="NCBI Taxonomy" id="65958"/>
    <lineage>
        <taxon>Bacteria</taxon>
        <taxon>Pseudomonadati</taxon>
        <taxon>Pseudomonadota</taxon>
        <taxon>Alphaproteobacteria</taxon>
        <taxon>Acetobacterales</taxon>
        <taxon>Acetobacteraceae</taxon>
        <taxon>Komagataeibacter</taxon>
    </lineage>
</organism>
<dbReference type="InterPro" id="IPR002734">
    <property type="entry name" value="RibDG_C"/>
</dbReference>
<evidence type="ECO:0000256" key="2">
    <source>
        <dbReference type="ARBA" id="ARBA00022857"/>
    </source>
</evidence>
<dbReference type="PANTHER" id="PTHR38011:SF7">
    <property type="entry name" value="2,5-DIAMINO-6-RIBOSYLAMINO-4(3H)-PYRIMIDINONE 5'-PHOSPHATE REDUCTASE"/>
    <property type="match status" value="1"/>
</dbReference>
<dbReference type="PANTHER" id="PTHR38011">
    <property type="entry name" value="DIHYDROFOLATE REDUCTASE FAMILY PROTEIN (AFU_ORTHOLOGUE AFUA_8G06820)"/>
    <property type="match status" value="1"/>
</dbReference>
<evidence type="ECO:0000313" key="6">
    <source>
        <dbReference type="Proteomes" id="UP001519538"/>
    </source>
</evidence>
<keyword evidence="2" id="KW-0521">NADP</keyword>
<dbReference type="Pfam" id="PF01872">
    <property type="entry name" value="RibD_C"/>
    <property type="match status" value="1"/>
</dbReference>
<evidence type="ECO:0000256" key="1">
    <source>
        <dbReference type="ARBA" id="ARBA00005104"/>
    </source>
</evidence>
<feature type="domain" description="Bacterial bifunctional deaminase-reductase C-terminal" evidence="4">
    <location>
        <begin position="3"/>
        <end position="231"/>
    </location>
</feature>
<comment type="caution">
    <text evidence="5">The sequence shown here is derived from an EMBL/GenBank/DDBJ whole genome shotgun (WGS) entry which is preliminary data.</text>
</comment>
<dbReference type="RefSeq" id="WP_214165577.1">
    <property type="nucleotide sequence ID" value="NZ_JABLUU010000018.1"/>
</dbReference>
<dbReference type="GeneID" id="79188791"/>
<reference evidence="5 6" key="1">
    <citation type="journal article" date="2021" name="Astrobiology">
        <title>Bacterial Cellulose Retains Robustness but Its Synthesis Declines After Exposure to a Mars-Like Environment Simulated Outside the International Space Station.</title>
        <authorList>
            <person name="Orlovska I."/>
            <person name="Podolich O."/>
            <person name="Kukharenko O."/>
            <person name="Zaets I."/>
            <person name="Reva O."/>
            <person name="Khirunenko L."/>
            <person name="Zmejkoski D."/>
            <person name="Rogalsky S."/>
            <person name="Barh D."/>
            <person name="Tiwari S."/>
            <person name="Kumavath R."/>
            <person name="Goes-Neto A."/>
            <person name="Azevedo V."/>
            <person name="Brenig B."/>
            <person name="Ghosh P."/>
            <person name="de Vera J.P."/>
            <person name="Kozyrovska N."/>
        </authorList>
    </citation>
    <scope>NUCLEOTIDE SEQUENCE [LARGE SCALE GENOMIC DNA]</scope>
    <source>
        <strain evidence="5 6">IMBG 311</strain>
    </source>
</reference>
<keyword evidence="6" id="KW-1185">Reference proteome</keyword>
<evidence type="ECO:0000256" key="3">
    <source>
        <dbReference type="ARBA" id="ARBA00023002"/>
    </source>
</evidence>
<dbReference type="InterPro" id="IPR050765">
    <property type="entry name" value="Riboflavin_Biosynth_HTPR"/>
</dbReference>
<dbReference type="Gene3D" id="3.40.430.10">
    <property type="entry name" value="Dihydrofolate Reductase, subunit A"/>
    <property type="match status" value="1"/>
</dbReference>
<keyword evidence="3" id="KW-0560">Oxidoreductase</keyword>
<accession>A0ABS5SQ85</accession>